<dbReference type="Proteomes" id="UP000215289">
    <property type="component" value="Unassembled WGS sequence"/>
</dbReference>
<name>A0A229WUJ3_9EURO</name>
<dbReference type="OrthoDB" id="5416097at2759"/>
<gene>
    <name evidence="1" type="ORF">CFD26_102973</name>
</gene>
<comment type="caution">
    <text evidence="1">The sequence shown here is derived from an EMBL/GenBank/DDBJ whole genome shotgun (WGS) entry which is preliminary data.</text>
</comment>
<organism evidence="1 2">
    <name type="scientific">Aspergillus turcosus</name>
    <dbReference type="NCBI Taxonomy" id="1245748"/>
    <lineage>
        <taxon>Eukaryota</taxon>
        <taxon>Fungi</taxon>
        <taxon>Dikarya</taxon>
        <taxon>Ascomycota</taxon>
        <taxon>Pezizomycotina</taxon>
        <taxon>Eurotiomycetes</taxon>
        <taxon>Eurotiomycetidae</taxon>
        <taxon>Eurotiales</taxon>
        <taxon>Aspergillaceae</taxon>
        <taxon>Aspergillus</taxon>
        <taxon>Aspergillus subgen. Fumigati</taxon>
    </lineage>
</organism>
<dbReference type="AlphaFoldDB" id="A0A229WUJ3"/>
<evidence type="ECO:0000313" key="2">
    <source>
        <dbReference type="Proteomes" id="UP000215289"/>
    </source>
</evidence>
<protein>
    <submittedName>
        <fullName evidence="1">Uncharacterized protein</fullName>
    </submittedName>
</protein>
<accession>A0A229WUJ3</accession>
<proteinExistence type="predicted"/>
<dbReference type="EMBL" id="NIDN02000275">
    <property type="protein sequence ID" value="RLL93702.1"/>
    <property type="molecule type" value="Genomic_DNA"/>
</dbReference>
<reference evidence="1 2" key="1">
    <citation type="submission" date="2018-08" db="EMBL/GenBank/DDBJ databases">
        <title>Draft genome sequences of two Aspergillus turcosus clinical strains isolated from bronchoalveolar lavage fluid: one azole-susceptible and the other azole-resistant.</title>
        <authorList>
            <person name="Parent-Michaud M."/>
            <person name="Dufresne P.J."/>
            <person name="Fournier E."/>
            <person name="Martineau C."/>
            <person name="Moreira S."/>
            <person name="Perkins V."/>
            <person name="De Repentigny L."/>
            <person name="Dufresne S.F."/>
        </authorList>
    </citation>
    <scope>NUCLEOTIDE SEQUENCE [LARGE SCALE GENOMIC DNA]</scope>
    <source>
        <strain evidence="1">HMR AF 1038</strain>
    </source>
</reference>
<keyword evidence="2" id="KW-1185">Reference proteome</keyword>
<evidence type="ECO:0000313" key="1">
    <source>
        <dbReference type="EMBL" id="RLL93702.1"/>
    </source>
</evidence>
<sequence length="135" mass="15002">MEADLLSPEASVLTWLSSSEEQPPTLDEEIRASQKIKDYKATRPDDITKEILAAFKDPSHESKSIMAGIQSIRQQSVLENGQLWCQRSLKIETSDPITHPLPNKNLLEMQWHLNQVIALSGAAEAPELEGDDAPV</sequence>